<reference evidence="1 4" key="2">
    <citation type="submission" date="2019-04" db="EMBL/GenBank/DDBJ databases">
        <title>Draft genome sequences of Streptomyces avermitilis NBRC 14893.</title>
        <authorList>
            <person name="Komaki H."/>
            <person name="Tamura T."/>
            <person name="Hosoyama A."/>
        </authorList>
    </citation>
    <scope>NUCLEOTIDE SEQUENCE [LARGE SCALE GENOMIC DNA]</scope>
    <source>
        <strain evidence="1 4">NBRC 14893</strain>
    </source>
</reference>
<dbReference type="EMBL" id="BJHY01000001">
    <property type="protein sequence ID" value="GDY70557.1"/>
    <property type="molecule type" value="Genomic_DNA"/>
</dbReference>
<evidence type="ECO:0000313" key="4">
    <source>
        <dbReference type="Proteomes" id="UP000302139"/>
    </source>
</evidence>
<dbReference type="EMBL" id="BJHX01000001">
    <property type="protein sequence ID" value="GDY69061.1"/>
    <property type="molecule type" value="Genomic_DNA"/>
</dbReference>
<accession>A0A4D4MAQ8</accession>
<protein>
    <submittedName>
        <fullName evidence="1">Uncharacterized protein</fullName>
    </submittedName>
</protein>
<proteinExistence type="predicted"/>
<dbReference type="AlphaFoldDB" id="A0A4D4MAQ8"/>
<dbReference type="Proteomes" id="UP000302139">
    <property type="component" value="Unassembled WGS sequence"/>
</dbReference>
<evidence type="ECO:0000313" key="1">
    <source>
        <dbReference type="EMBL" id="GDY69061.1"/>
    </source>
</evidence>
<organism evidence="1 4">
    <name type="scientific">Streptomyces avermitilis</name>
    <dbReference type="NCBI Taxonomy" id="33903"/>
    <lineage>
        <taxon>Bacteria</taxon>
        <taxon>Bacillati</taxon>
        <taxon>Actinomycetota</taxon>
        <taxon>Actinomycetes</taxon>
        <taxon>Kitasatosporales</taxon>
        <taxon>Streptomycetaceae</taxon>
        <taxon>Streptomyces</taxon>
    </lineage>
</organism>
<evidence type="ECO:0000313" key="2">
    <source>
        <dbReference type="EMBL" id="GDY70557.1"/>
    </source>
</evidence>
<reference evidence="2 3" key="1">
    <citation type="submission" date="2019-04" db="EMBL/GenBank/DDBJ databases">
        <title>Draft genome sequences of Streptomyces avermitilis ATCC 31267.</title>
        <authorList>
            <person name="Komaki H."/>
            <person name="Tamura T."/>
            <person name="Hosoyama A."/>
        </authorList>
    </citation>
    <scope>NUCLEOTIDE SEQUENCE [LARGE SCALE GENOMIC DNA]</scope>
    <source>
        <strain evidence="2 3">ATCC 31267</strain>
    </source>
</reference>
<comment type="caution">
    <text evidence="1">The sequence shown here is derived from an EMBL/GenBank/DDBJ whole genome shotgun (WGS) entry which is preliminary data.</text>
</comment>
<dbReference type="Proteomes" id="UP000299211">
    <property type="component" value="Unassembled WGS sequence"/>
</dbReference>
<name>A0A4D4MAQ8_STRAX</name>
<sequence length="74" mass="7531">MVFPASSLPCTNTAWSAFDAVRGVGETWSAEAMLTVATTAATATVPPPKTVALLCSVDLRLLCLLTCGSCDPGA</sequence>
<gene>
    <name evidence="1" type="ORF">SAV14893_084540</name>
    <name evidence="2" type="ORF">SAV31267_000420</name>
</gene>
<evidence type="ECO:0000313" key="3">
    <source>
        <dbReference type="Proteomes" id="UP000299211"/>
    </source>
</evidence>